<dbReference type="SUPFAM" id="SSF53383">
    <property type="entry name" value="PLP-dependent transferases"/>
    <property type="match status" value="1"/>
</dbReference>
<evidence type="ECO:0000313" key="3">
    <source>
        <dbReference type="EMBL" id="KAK0179418.1"/>
    </source>
</evidence>
<dbReference type="GO" id="GO:0006559">
    <property type="term" value="P:L-phenylalanine catabolic process"/>
    <property type="evidence" value="ECO:0007669"/>
    <property type="project" value="TreeGrafter"/>
</dbReference>
<dbReference type="InterPro" id="IPR004839">
    <property type="entry name" value="Aminotransferase_I/II_large"/>
</dbReference>
<proteinExistence type="predicted"/>
<dbReference type="InterPro" id="IPR015422">
    <property type="entry name" value="PyrdxlP-dep_Trfase_small"/>
</dbReference>
<feature type="compositionally biased region" description="Polar residues" evidence="1">
    <location>
        <begin position="208"/>
        <end position="220"/>
    </location>
</feature>
<dbReference type="GO" id="GO:0006572">
    <property type="term" value="P:L-tyrosine catabolic process"/>
    <property type="evidence" value="ECO:0007669"/>
    <property type="project" value="TreeGrafter"/>
</dbReference>
<feature type="region of interest" description="Disordered" evidence="1">
    <location>
        <begin position="183"/>
        <end position="220"/>
    </location>
</feature>
<protein>
    <recommendedName>
        <fullName evidence="2">Aminotransferase class I/classII large domain-containing protein</fullName>
    </recommendedName>
</protein>
<dbReference type="EMBL" id="JAQQBR010000003">
    <property type="protein sequence ID" value="KAK0179418.1"/>
    <property type="molecule type" value="Genomic_DNA"/>
</dbReference>
<dbReference type="AlphaFoldDB" id="A0AA39G138"/>
<dbReference type="Gene3D" id="3.90.1150.10">
    <property type="entry name" value="Aspartate Aminotransferase, domain 1"/>
    <property type="match status" value="1"/>
</dbReference>
<dbReference type="PANTHER" id="PTHR45744">
    <property type="entry name" value="TYROSINE AMINOTRANSFERASE"/>
    <property type="match status" value="1"/>
</dbReference>
<comment type="caution">
    <text evidence="3">The sequence shown here is derived from an EMBL/GenBank/DDBJ whole genome shotgun (WGS) entry which is preliminary data.</text>
</comment>
<organism evidence="3 4">
    <name type="scientific">Microctonus hyperodae</name>
    <name type="common">Parasitoid wasp</name>
    <dbReference type="NCBI Taxonomy" id="165561"/>
    <lineage>
        <taxon>Eukaryota</taxon>
        <taxon>Metazoa</taxon>
        <taxon>Ecdysozoa</taxon>
        <taxon>Arthropoda</taxon>
        <taxon>Hexapoda</taxon>
        <taxon>Insecta</taxon>
        <taxon>Pterygota</taxon>
        <taxon>Neoptera</taxon>
        <taxon>Endopterygota</taxon>
        <taxon>Hymenoptera</taxon>
        <taxon>Apocrita</taxon>
        <taxon>Ichneumonoidea</taxon>
        <taxon>Braconidae</taxon>
        <taxon>Euphorinae</taxon>
        <taxon>Microctonus</taxon>
    </lineage>
</organism>
<evidence type="ECO:0000313" key="4">
    <source>
        <dbReference type="Proteomes" id="UP001168972"/>
    </source>
</evidence>
<evidence type="ECO:0000256" key="1">
    <source>
        <dbReference type="SAM" id="MobiDB-lite"/>
    </source>
</evidence>
<keyword evidence="4" id="KW-1185">Reference proteome</keyword>
<name>A0AA39G138_MICHY</name>
<sequence length="379" mass="43343">MPCDGKNPNYQRRRELLTELKSLVNNMDRKKPCEWDEPVCTSATCCPADVMNQEPEPYYIPLRACKSVELRGSILLRCECIRRNGLQDRCMFLDCMGRPECMTKLYPVCLPGRTALIKLTDLANAQVALEKLYSADQARESALPTYCRLVCPENSNGTFRPPPVFITPPSSLVPCCGSAHSTSNQVQQTRSHNPQVNNQNQKSHDAAAQTQQQLNRPSIQRYQQPHQFSECYQQPYKQQQQTVSDSLALPGNSRMSHDIQQHSPIMNYSQTSFNLIRDIPGLKPIMPDGAMYMMVHIDLEAFPEFNSDVDFVQRLLMEESVFCLPGECFDYPSFMRLVITVPIDMQEEAYTRIRDFCLRHHIKTKGQMENTIEGVTIPY</sequence>
<feature type="compositionally biased region" description="Polar residues" evidence="1">
    <location>
        <begin position="183"/>
        <end position="201"/>
    </location>
</feature>
<reference evidence="3" key="2">
    <citation type="submission" date="2023-03" db="EMBL/GenBank/DDBJ databases">
        <authorList>
            <person name="Inwood S.N."/>
            <person name="Skelly J.G."/>
            <person name="Guhlin J."/>
            <person name="Harrop T.W.R."/>
            <person name="Goldson S.G."/>
            <person name="Dearden P.K."/>
        </authorList>
    </citation>
    <scope>NUCLEOTIDE SEQUENCE</scope>
    <source>
        <strain evidence="3">Lincoln</strain>
        <tissue evidence="3">Whole body</tissue>
    </source>
</reference>
<accession>A0AA39G138</accession>
<evidence type="ECO:0000259" key="2">
    <source>
        <dbReference type="Pfam" id="PF00155"/>
    </source>
</evidence>
<dbReference type="Pfam" id="PF00155">
    <property type="entry name" value="Aminotran_1_2"/>
    <property type="match status" value="1"/>
</dbReference>
<feature type="domain" description="Aminotransferase class I/classII large" evidence="2">
    <location>
        <begin position="271"/>
        <end position="353"/>
    </location>
</feature>
<dbReference type="PANTHER" id="PTHR45744:SF2">
    <property type="entry name" value="TYROSINE AMINOTRANSFERASE"/>
    <property type="match status" value="1"/>
</dbReference>
<dbReference type="Proteomes" id="UP001168972">
    <property type="component" value="Unassembled WGS sequence"/>
</dbReference>
<reference evidence="3" key="1">
    <citation type="journal article" date="2023" name="bioRxiv">
        <title>Scaffold-level genome assemblies of two parasitoid biocontrol wasps reveal the parthenogenesis mechanism and an associated novel virus.</title>
        <authorList>
            <person name="Inwood S."/>
            <person name="Skelly J."/>
            <person name="Guhlin J."/>
            <person name="Harrop T."/>
            <person name="Goldson S."/>
            <person name="Dearden P."/>
        </authorList>
    </citation>
    <scope>NUCLEOTIDE SEQUENCE</scope>
    <source>
        <strain evidence="3">Lincoln</strain>
        <tissue evidence="3">Whole body</tissue>
    </source>
</reference>
<dbReference type="GO" id="GO:0004838">
    <property type="term" value="F:L-tyrosine-2-oxoglutarate transaminase activity"/>
    <property type="evidence" value="ECO:0007669"/>
    <property type="project" value="TreeGrafter"/>
</dbReference>
<dbReference type="InterPro" id="IPR015424">
    <property type="entry name" value="PyrdxlP-dep_Trfase"/>
</dbReference>
<gene>
    <name evidence="3" type="ORF">PV327_005173</name>
</gene>
<dbReference type="GO" id="GO:0030170">
    <property type="term" value="F:pyridoxal phosphate binding"/>
    <property type="evidence" value="ECO:0007669"/>
    <property type="project" value="InterPro"/>
</dbReference>